<feature type="domain" description="Imelysin-like" evidence="4">
    <location>
        <begin position="147"/>
        <end position="375"/>
    </location>
</feature>
<dbReference type="Pfam" id="PF09375">
    <property type="entry name" value="Peptidase_M75"/>
    <property type="match status" value="1"/>
</dbReference>
<name>A0A8J3UAR7_9ACTN</name>
<dbReference type="Proteomes" id="UP000622547">
    <property type="component" value="Unassembled WGS sequence"/>
</dbReference>
<dbReference type="InterPro" id="IPR050894">
    <property type="entry name" value="EfeM/EfeO_iron_uptake"/>
</dbReference>
<protein>
    <submittedName>
        <fullName evidence="5">Iron transporter</fullName>
    </submittedName>
</protein>
<proteinExistence type="inferred from homology"/>
<dbReference type="GO" id="GO:0030313">
    <property type="term" value="C:cell envelope"/>
    <property type="evidence" value="ECO:0007669"/>
    <property type="project" value="UniProtKB-SubCell"/>
</dbReference>
<dbReference type="AlphaFoldDB" id="A0A8J3UAR7"/>
<dbReference type="InterPro" id="IPR018976">
    <property type="entry name" value="Imelysin-like"/>
</dbReference>
<evidence type="ECO:0000256" key="3">
    <source>
        <dbReference type="ARBA" id="ARBA00022729"/>
    </source>
</evidence>
<sequence length="388" mass="40906">MHVRRASAVIASSLFLVAGCSDSGVKAAAPSTPAAGSPIQISTSHCGQGWTHPAAGLQTLTLTNTGTVAADAYVIDVPGGAVYGELEGLAPGVTRPLAIMLGQGTYAIRCQPEDGDPLVGPSVRIGGTGTSGPAAVPVTYNDLYGPTKQYQEYVAGGVKTLLAKTRTLTSAVDRGDVKAAKKAWLPAHLAYEKLGAAYDTFGDFGDAIDGLPVGLPKGVHDPDFAGFHRVEYGLWHGESVSSLRKLADRLLKDVKGLKADLPNEDMEPGDLPLRAHEIMENTLQFELTEKADQGSGTSLATASANLEGTREAVDLLRPLLQSRYTGLKQLDAQLDRVQKLLDARKHGDSWTPVASLDTSDRESINGAVGELLERLAPIATICYPRRTS</sequence>
<comment type="subcellular location">
    <subcellularLocation>
        <location evidence="1">Cell envelope</location>
    </subcellularLocation>
</comment>
<dbReference type="CDD" id="cd14656">
    <property type="entry name" value="Imelysin-like_EfeO"/>
    <property type="match status" value="1"/>
</dbReference>
<dbReference type="PANTHER" id="PTHR39192">
    <property type="entry name" value="IRON UPTAKE SYSTEM COMPONENT EFEO"/>
    <property type="match status" value="1"/>
</dbReference>
<dbReference type="RefSeq" id="WP_204076874.1">
    <property type="nucleotide sequence ID" value="NZ_BAABHI010000007.1"/>
</dbReference>
<evidence type="ECO:0000259" key="4">
    <source>
        <dbReference type="Pfam" id="PF09375"/>
    </source>
</evidence>
<dbReference type="PROSITE" id="PS51257">
    <property type="entry name" value="PROKAR_LIPOPROTEIN"/>
    <property type="match status" value="1"/>
</dbReference>
<dbReference type="Gene3D" id="1.20.1420.20">
    <property type="entry name" value="M75 peptidase, HXXE motif"/>
    <property type="match status" value="1"/>
</dbReference>
<comment type="similarity">
    <text evidence="2">Belongs to the EfeM/EfeO family.</text>
</comment>
<accession>A0A8J3UAR7</accession>
<dbReference type="InterPro" id="IPR038352">
    <property type="entry name" value="Imelysin_sf"/>
</dbReference>
<organism evidence="5 6">
    <name type="scientific">Planotetraspora phitsanulokensis</name>
    <dbReference type="NCBI Taxonomy" id="575192"/>
    <lineage>
        <taxon>Bacteria</taxon>
        <taxon>Bacillati</taxon>
        <taxon>Actinomycetota</taxon>
        <taxon>Actinomycetes</taxon>
        <taxon>Streptosporangiales</taxon>
        <taxon>Streptosporangiaceae</taxon>
        <taxon>Planotetraspora</taxon>
    </lineage>
</organism>
<dbReference type="PANTHER" id="PTHR39192:SF1">
    <property type="entry name" value="IRON UPTAKE SYSTEM COMPONENT EFEO"/>
    <property type="match status" value="1"/>
</dbReference>
<dbReference type="InterPro" id="IPR034981">
    <property type="entry name" value="Imelysin-like_EfeO/Algp7"/>
</dbReference>
<evidence type="ECO:0000256" key="2">
    <source>
        <dbReference type="ARBA" id="ARBA00005989"/>
    </source>
</evidence>
<keyword evidence="6" id="KW-1185">Reference proteome</keyword>
<reference evidence="5 6" key="1">
    <citation type="submission" date="2021-01" db="EMBL/GenBank/DDBJ databases">
        <title>Whole genome shotgun sequence of Planotetraspora phitsanulokensis NBRC 104273.</title>
        <authorList>
            <person name="Komaki H."/>
            <person name="Tamura T."/>
        </authorList>
    </citation>
    <scope>NUCLEOTIDE SEQUENCE [LARGE SCALE GENOMIC DNA]</scope>
    <source>
        <strain evidence="5 6">NBRC 104273</strain>
    </source>
</reference>
<gene>
    <name evidence="5" type="ORF">Pph01_64130</name>
</gene>
<evidence type="ECO:0000313" key="5">
    <source>
        <dbReference type="EMBL" id="GII41410.1"/>
    </source>
</evidence>
<comment type="caution">
    <text evidence="5">The sequence shown here is derived from an EMBL/GenBank/DDBJ whole genome shotgun (WGS) entry which is preliminary data.</text>
</comment>
<evidence type="ECO:0000256" key="1">
    <source>
        <dbReference type="ARBA" id="ARBA00004196"/>
    </source>
</evidence>
<evidence type="ECO:0000313" key="6">
    <source>
        <dbReference type="Proteomes" id="UP000622547"/>
    </source>
</evidence>
<keyword evidence="3" id="KW-0732">Signal</keyword>
<dbReference type="EMBL" id="BOOP01000032">
    <property type="protein sequence ID" value="GII41410.1"/>
    <property type="molecule type" value="Genomic_DNA"/>
</dbReference>